<feature type="compositionally biased region" description="Basic residues" evidence="1">
    <location>
        <begin position="309"/>
        <end position="326"/>
    </location>
</feature>
<evidence type="ECO:0000313" key="3">
    <source>
        <dbReference type="Proteomes" id="UP001161438"/>
    </source>
</evidence>
<organism evidence="2 3">
    <name type="scientific">Saccharomyces mikatae IFO 1815</name>
    <dbReference type="NCBI Taxonomy" id="226126"/>
    <lineage>
        <taxon>Eukaryota</taxon>
        <taxon>Fungi</taxon>
        <taxon>Dikarya</taxon>
        <taxon>Ascomycota</taxon>
        <taxon>Saccharomycotina</taxon>
        <taxon>Saccharomycetes</taxon>
        <taxon>Saccharomycetales</taxon>
        <taxon>Saccharomycetaceae</taxon>
        <taxon>Saccharomyces</taxon>
    </lineage>
</organism>
<evidence type="ECO:0008006" key="4">
    <source>
        <dbReference type="Google" id="ProtNLM"/>
    </source>
</evidence>
<proteinExistence type="predicted"/>
<feature type="compositionally biased region" description="Low complexity" evidence="1">
    <location>
        <begin position="35"/>
        <end position="46"/>
    </location>
</feature>
<dbReference type="GeneID" id="80919987"/>
<feature type="compositionally biased region" description="Polar residues" evidence="1">
    <location>
        <begin position="95"/>
        <end position="106"/>
    </location>
</feature>
<feature type="compositionally biased region" description="Polar residues" evidence="1">
    <location>
        <begin position="118"/>
        <end position="128"/>
    </location>
</feature>
<feature type="region of interest" description="Disordered" evidence="1">
    <location>
        <begin position="557"/>
        <end position="686"/>
    </location>
</feature>
<dbReference type="RefSeq" id="XP_056078253.1">
    <property type="nucleotide sequence ID" value="XM_056224323.1"/>
</dbReference>
<evidence type="ECO:0000256" key="1">
    <source>
        <dbReference type="SAM" id="MobiDB-lite"/>
    </source>
</evidence>
<gene>
    <name evidence="2" type="primary">SMKI12G2730</name>
    <name evidence="2" type="ORF">SMKI_12G2730</name>
</gene>
<evidence type="ECO:0000313" key="2">
    <source>
        <dbReference type="EMBL" id="CAI4035133.1"/>
    </source>
</evidence>
<feature type="compositionally biased region" description="Polar residues" evidence="1">
    <location>
        <begin position="634"/>
        <end position="680"/>
    </location>
</feature>
<feature type="compositionally biased region" description="Low complexity" evidence="1">
    <location>
        <begin position="80"/>
        <end position="94"/>
    </location>
</feature>
<dbReference type="AlphaFoldDB" id="A0AA35IS42"/>
<feature type="region of interest" description="Disordered" evidence="1">
    <location>
        <begin position="32"/>
        <end position="128"/>
    </location>
</feature>
<feature type="region of interest" description="Disordered" evidence="1">
    <location>
        <begin position="382"/>
        <end position="405"/>
    </location>
</feature>
<feature type="compositionally biased region" description="Polar residues" evidence="1">
    <location>
        <begin position="579"/>
        <end position="618"/>
    </location>
</feature>
<feature type="compositionally biased region" description="Polar residues" evidence="1">
    <location>
        <begin position="382"/>
        <end position="400"/>
    </location>
</feature>
<accession>A0AA35IS42</accession>
<feature type="region of interest" description="Disordered" evidence="1">
    <location>
        <begin position="299"/>
        <end position="335"/>
    </location>
</feature>
<name>A0AA35IS42_SACMI</name>
<keyword evidence="3" id="KW-1185">Reference proteome</keyword>
<dbReference type="EMBL" id="OX365768">
    <property type="protein sequence ID" value="CAI4035133.1"/>
    <property type="molecule type" value="Genomic_DNA"/>
</dbReference>
<reference evidence="2" key="1">
    <citation type="submission" date="2022-10" db="EMBL/GenBank/DDBJ databases">
        <authorList>
            <person name="Byrne P K."/>
        </authorList>
    </citation>
    <scope>NUCLEOTIDE SEQUENCE</scope>
    <source>
        <strain evidence="2">IFO1815</strain>
    </source>
</reference>
<dbReference type="Proteomes" id="UP001161438">
    <property type="component" value="Chromosome 12"/>
</dbReference>
<sequence>MVFGFAKRDRRVPDLSRYDYYYQNHEDYNKSSQLSAAAASAASAASPDRISYSRSRSLVSHAPPISKQRSSVKSTGRRLSASSAVPPSSKVAAKQCSQKTYSLRSQRSGEYHLHPPCHTSNGSRMNSMTSGTNVRKNYGKIKAAVGNSTDSRANSITVKTTQVTDPSGRTQSITKKTIKKINGYEYVETTTTTKNLVPLGDSQRHFDEFSENYMLQDDDIIEEQASDNIHDIMEENETDNENLYYSTNNNRVPDDSEVRVEKPDFPPGSYFHHKYSTDVMPLEEESSLSNFSDALDYIPPTNQPSNKYIHNKRKQASTTRRKKRQPVGKNLETEAKKPLTEAEMYLKALEVAKRNVYHTDAPSSNVSTPLGSNKYRKSKMGQNMTLRGGNDSPTNTTQPVKSDVEVQPKRFTSALFHRNNKGSGHSVIAHSHLENVVAPVPEPRNANPALTDKEMYDQALKIAQARYYNSHGIQPETANNIHVAAKPSHSDVGLSVSTRDVSLNKHCLEDLEIPVQSEVHEYEPVPLQKTKTGGSSKNKFKTMFDKVLQFSQENYGYQHKRDQTPQAPVDQNPEEDVRATSTSEGVSMARSSSDRGVTTNPDTADSPSYSNGQSQSNMPAPEVESTMRTRSPEQQETIKSSSLLQDQTPQRQENATDPTTSSTTNELSIVEPTTSPTIHTDTPVVPQPAMVTTTNITKTIQADAIPTKHKKSSFFTKLFKKKSSR</sequence>
<protein>
    <recommendedName>
        <fullName evidence="4">Meiotic sister-chromatid recombination protein 3</fullName>
    </recommendedName>
</protein>